<name>A0A398AWY1_9BACI</name>
<evidence type="ECO:0000313" key="1">
    <source>
        <dbReference type="EMBL" id="RID81554.1"/>
    </source>
</evidence>
<proteinExistence type="predicted"/>
<protein>
    <submittedName>
        <fullName evidence="1">Uncharacterized protein</fullName>
    </submittedName>
</protein>
<dbReference type="EMBL" id="QWVS01000065">
    <property type="protein sequence ID" value="RID81554.1"/>
    <property type="molecule type" value="Genomic_DNA"/>
</dbReference>
<comment type="caution">
    <text evidence="1">The sequence shown here is derived from an EMBL/GenBank/DDBJ whole genome shotgun (WGS) entry which is preliminary data.</text>
</comment>
<gene>
    <name evidence="1" type="ORF">D1953_20415</name>
</gene>
<reference evidence="1 2" key="1">
    <citation type="submission" date="2018-08" db="EMBL/GenBank/DDBJ databases">
        <title>Bacillus jemisoniae sp. nov., Bacillus chryseoplanitiae sp. nov., Bacillus resnikiae sp. nov., and Bacillus frankliniae sp. nov., isolated from Viking spacecraft and associated surfaces.</title>
        <authorList>
            <person name="Seuylemezian A."/>
            <person name="Vaishampayan P."/>
        </authorList>
    </citation>
    <scope>NUCLEOTIDE SEQUENCE [LARGE SCALE GENOMIC DNA]</scope>
    <source>
        <strain evidence="1 2">MA001</strain>
    </source>
</reference>
<dbReference type="AlphaFoldDB" id="A0A398AWY1"/>
<keyword evidence="2" id="KW-1185">Reference proteome</keyword>
<dbReference type="Pfam" id="PF24172">
    <property type="entry name" value="CdiI_ImmP"/>
    <property type="match status" value="1"/>
</dbReference>
<accession>A0A398AWY1</accession>
<organism evidence="1 2">
    <name type="scientific">Peribacillus asahii</name>
    <dbReference type="NCBI Taxonomy" id="228899"/>
    <lineage>
        <taxon>Bacteria</taxon>
        <taxon>Bacillati</taxon>
        <taxon>Bacillota</taxon>
        <taxon>Bacilli</taxon>
        <taxon>Bacillales</taxon>
        <taxon>Bacillaceae</taxon>
        <taxon>Peribacillus</taxon>
    </lineage>
</organism>
<evidence type="ECO:0000313" key="2">
    <source>
        <dbReference type="Proteomes" id="UP000266016"/>
    </source>
</evidence>
<dbReference type="InterPro" id="IPR049585">
    <property type="entry name" value="CdiI_EcoliA0-like"/>
</dbReference>
<dbReference type="Proteomes" id="UP000266016">
    <property type="component" value="Unassembled WGS sequence"/>
</dbReference>
<sequence>MSKDRKERLKELLDKQKQKRIEEEGKREYEFLLEEVNELFPNHMDYKEEVEILSKEDSEKIKDELFEVFPFHNSGIDWRLMFYKTIFSNFIDYESALAELINKNHKLNNEICYIIDFNYRYVIKTKLTNIIHRVEEVRTWDRYIYCPRIKLVIEFPSNDIAVGWKE</sequence>